<sequence length="376" mass="41001">MTFNDLDIIVPILQALNGKGYKTPTAIQQQAIPEILLRKDVLGIAQTGTGKTAAFAVPILQLLGGSQKVDNKIRSLILTPTRELAVQIAENFKSYGEKLRLRHTTVFGGVPQARQVAALKAGVDILIATPGRLADLMQQGYIDLSRIEIFVLDEADRMLDMGFVQEVKKIVSVLPVQRQTLFFSATMPANIAALAKTILKRPVTIQTAPVSSTAERVSQSVYHVNKNSKVNLLLHLLKGAGTERSLIFTRTKHGADKLVKQLAGTGVHAAAIHGNKSQNARQKALNDFRQERVKVLIATDIAARGIDIDHLPRVVNYDLPEAAETYVHRIGRTGRGAEATGKAISFCDHEEAGYLKSIQKLIGFLVPVLKVPAHLQ</sequence>
<protein>
    <submittedName>
        <fullName evidence="11">ATP-dependent RNA helicase RhlE</fullName>
    </submittedName>
</protein>
<gene>
    <name evidence="11" type="ORF">SAMN04488505_108241</name>
</gene>
<feature type="domain" description="Helicase ATP-binding" evidence="8">
    <location>
        <begin position="32"/>
        <end position="205"/>
    </location>
</feature>
<dbReference type="CDD" id="cd00268">
    <property type="entry name" value="DEADc"/>
    <property type="match status" value="1"/>
</dbReference>
<reference evidence="11 12" key="1">
    <citation type="submission" date="2016-10" db="EMBL/GenBank/DDBJ databases">
        <authorList>
            <person name="de Groot N.N."/>
        </authorList>
    </citation>
    <scope>NUCLEOTIDE SEQUENCE [LARGE SCALE GENOMIC DNA]</scope>
    <source>
        <strain evidence="11 12">DSM 21039</strain>
    </source>
</reference>
<dbReference type="AlphaFoldDB" id="A0A1H8ED45"/>
<dbReference type="PROSITE" id="PS51194">
    <property type="entry name" value="HELICASE_CTER"/>
    <property type="match status" value="1"/>
</dbReference>
<dbReference type="Pfam" id="PF00270">
    <property type="entry name" value="DEAD"/>
    <property type="match status" value="1"/>
</dbReference>
<organism evidence="11 12">
    <name type="scientific">Chitinophaga rupis</name>
    <dbReference type="NCBI Taxonomy" id="573321"/>
    <lineage>
        <taxon>Bacteria</taxon>
        <taxon>Pseudomonadati</taxon>
        <taxon>Bacteroidota</taxon>
        <taxon>Chitinophagia</taxon>
        <taxon>Chitinophagales</taxon>
        <taxon>Chitinophagaceae</taxon>
        <taxon>Chitinophaga</taxon>
    </lineage>
</organism>
<dbReference type="SMART" id="SM00490">
    <property type="entry name" value="HELICc"/>
    <property type="match status" value="1"/>
</dbReference>
<dbReference type="PROSITE" id="PS51195">
    <property type="entry name" value="Q_MOTIF"/>
    <property type="match status" value="1"/>
</dbReference>
<dbReference type="GO" id="GO:0005524">
    <property type="term" value="F:ATP binding"/>
    <property type="evidence" value="ECO:0007669"/>
    <property type="project" value="UniProtKB-KW"/>
</dbReference>
<evidence type="ECO:0000256" key="5">
    <source>
        <dbReference type="ARBA" id="ARBA00038437"/>
    </source>
</evidence>
<dbReference type="PROSITE" id="PS00039">
    <property type="entry name" value="DEAD_ATP_HELICASE"/>
    <property type="match status" value="1"/>
</dbReference>
<dbReference type="InterPro" id="IPR050079">
    <property type="entry name" value="DEAD_box_RNA_helicase"/>
</dbReference>
<evidence type="ECO:0000256" key="1">
    <source>
        <dbReference type="ARBA" id="ARBA00022741"/>
    </source>
</evidence>
<dbReference type="PANTHER" id="PTHR47959">
    <property type="entry name" value="ATP-DEPENDENT RNA HELICASE RHLE-RELATED"/>
    <property type="match status" value="1"/>
</dbReference>
<keyword evidence="2 7" id="KW-0378">Hydrolase</keyword>
<feature type="domain" description="Helicase C-terminal" evidence="9">
    <location>
        <begin position="229"/>
        <end position="376"/>
    </location>
</feature>
<accession>A0A1H8ED45</accession>
<dbReference type="InterPro" id="IPR014001">
    <property type="entry name" value="Helicase_ATP-bd"/>
</dbReference>
<name>A0A1H8ED45_9BACT</name>
<dbReference type="GO" id="GO:0005829">
    <property type="term" value="C:cytosol"/>
    <property type="evidence" value="ECO:0007669"/>
    <property type="project" value="TreeGrafter"/>
</dbReference>
<dbReference type="CDD" id="cd18787">
    <property type="entry name" value="SF2_C_DEAD"/>
    <property type="match status" value="1"/>
</dbReference>
<dbReference type="Gene3D" id="3.40.50.300">
    <property type="entry name" value="P-loop containing nucleotide triphosphate hydrolases"/>
    <property type="match status" value="2"/>
</dbReference>
<dbReference type="GO" id="GO:0003676">
    <property type="term" value="F:nucleic acid binding"/>
    <property type="evidence" value="ECO:0007669"/>
    <property type="project" value="InterPro"/>
</dbReference>
<evidence type="ECO:0000313" key="12">
    <source>
        <dbReference type="Proteomes" id="UP000198984"/>
    </source>
</evidence>
<evidence type="ECO:0000313" key="11">
    <source>
        <dbReference type="EMBL" id="SEN16737.1"/>
    </source>
</evidence>
<dbReference type="InterPro" id="IPR044742">
    <property type="entry name" value="DEAD/DEAH_RhlB"/>
</dbReference>
<comment type="similarity">
    <text evidence="5 7">Belongs to the DEAD box helicase family.</text>
</comment>
<proteinExistence type="inferred from homology"/>
<dbReference type="InterPro" id="IPR001650">
    <property type="entry name" value="Helicase_C-like"/>
</dbReference>
<keyword evidence="3 7" id="KW-0347">Helicase</keyword>
<evidence type="ECO:0000259" key="8">
    <source>
        <dbReference type="PROSITE" id="PS51192"/>
    </source>
</evidence>
<dbReference type="InterPro" id="IPR011545">
    <property type="entry name" value="DEAD/DEAH_box_helicase_dom"/>
</dbReference>
<dbReference type="OrthoDB" id="634931at2"/>
<dbReference type="RefSeq" id="WP_089918970.1">
    <property type="nucleotide sequence ID" value="NZ_FOBB01000008.1"/>
</dbReference>
<dbReference type="STRING" id="573321.SAMN04488505_108241"/>
<feature type="short sequence motif" description="Q motif" evidence="6">
    <location>
        <begin position="1"/>
        <end position="29"/>
    </location>
</feature>
<evidence type="ECO:0000256" key="4">
    <source>
        <dbReference type="ARBA" id="ARBA00022840"/>
    </source>
</evidence>
<dbReference type="InterPro" id="IPR000629">
    <property type="entry name" value="RNA-helicase_DEAD-box_CS"/>
</dbReference>
<dbReference type="EMBL" id="FOBB01000008">
    <property type="protein sequence ID" value="SEN16737.1"/>
    <property type="molecule type" value="Genomic_DNA"/>
</dbReference>
<evidence type="ECO:0000256" key="3">
    <source>
        <dbReference type="ARBA" id="ARBA00022806"/>
    </source>
</evidence>
<evidence type="ECO:0000259" key="10">
    <source>
        <dbReference type="PROSITE" id="PS51195"/>
    </source>
</evidence>
<dbReference type="SUPFAM" id="SSF52540">
    <property type="entry name" value="P-loop containing nucleoside triphosphate hydrolases"/>
    <property type="match status" value="1"/>
</dbReference>
<evidence type="ECO:0000256" key="7">
    <source>
        <dbReference type="RuleBase" id="RU000492"/>
    </source>
</evidence>
<dbReference type="PANTHER" id="PTHR47959:SF13">
    <property type="entry name" value="ATP-DEPENDENT RNA HELICASE RHLE"/>
    <property type="match status" value="1"/>
</dbReference>
<dbReference type="GO" id="GO:0003724">
    <property type="term" value="F:RNA helicase activity"/>
    <property type="evidence" value="ECO:0007669"/>
    <property type="project" value="InterPro"/>
</dbReference>
<dbReference type="Proteomes" id="UP000198984">
    <property type="component" value="Unassembled WGS sequence"/>
</dbReference>
<dbReference type="InterPro" id="IPR014014">
    <property type="entry name" value="RNA_helicase_DEAD_Q_motif"/>
</dbReference>
<dbReference type="SMART" id="SM00487">
    <property type="entry name" value="DEXDc"/>
    <property type="match status" value="1"/>
</dbReference>
<dbReference type="PROSITE" id="PS51192">
    <property type="entry name" value="HELICASE_ATP_BIND_1"/>
    <property type="match status" value="1"/>
</dbReference>
<evidence type="ECO:0000256" key="6">
    <source>
        <dbReference type="PROSITE-ProRule" id="PRU00552"/>
    </source>
</evidence>
<dbReference type="Pfam" id="PF00271">
    <property type="entry name" value="Helicase_C"/>
    <property type="match status" value="1"/>
</dbReference>
<evidence type="ECO:0000259" key="9">
    <source>
        <dbReference type="PROSITE" id="PS51194"/>
    </source>
</evidence>
<dbReference type="InterPro" id="IPR027417">
    <property type="entry name" value="P-loop_NTPase"/>
</dbReference>
<dbReference type="GO" id="GO:0016787">
    <property type="term" value="F:hydrolase activity"/>
    <property type="evidence" value="ECO:0007669"/>
    <property type="project" value="UniProtKB-KW"/>
</dbReference>
<keyword evidence="12" id="KW-1185">Reference proteome</keyword>
<keyword evidence="1 7" id="KW-0547">Nucleotide-binding</keyword>
<evidence type="ECO:0000256" key="2">
    <source>
        <dbReference type="ARBA" id="ARBA00022801"/>
    </source>
</evidence>
<feature type="domain" description="DEAD-box RNA helicase Q" evidence="10">
    <location>
        <begin position="1"/>
        <end position="29"/>
    </location>
</feature>
<keyword evidence="4 7" id="KW-0067">ATP-binding</keyword>